<reference evidence="2 3" key="1">
    <citation type="submission" date="2022-12" db="EMBL/GenBank/DDBJ databases">
        <title>Chromosome-level genome of Tegillarca granosa.</title>
        <authorList>
            <person name="Kim J."/>
        </authorList>
    </citation>
    <scope>NUCLEOTIDE SEQUENCE [LARGE SCALE GENOMIC DNA]</scope>
    <source>
        <strain evidence="2">Teg-2019</strain>
        <tissue evidence="2">Adductor muscle</tissue>
    </source>
</reference>
<evidence type="ECO:0000259" key="1">
    <source>
        <dbReference type="Pfam" id="PF13842"/>
    </source>
</evidence>
<proteinExistence type="predicted"/>
<dbReference type="EMBL" id="JARBDR010000921">
    <property type="protein sequence ID" value="KAJ8299073.1"/>
    <property type="molecule type" value="Genomic_DNA"/>
</dbReference>
<gene>
    <name evidence="2" type="ORF">KUTeg_023133</name>
</gene>
<name>A0ABQ9E0T8_TEGGR</name>
<comment type="caution">
    <text evidence="2">The sequence shown here is derived from an EMBL/GenBank/DDBJ whole genome shotgun (WGS) entry which is preliminary data.</text>
</comment>
<dbReference type="Proteomes" id="UP001217089">
    <property type="component" value="Unassembled WGS sequence"/>
</dbReference>
<dbReference type="Pfam" id="PF13842">
    <property type="entry name" value="zf-Tnp_2"/>
    <property type="match status" value="1"/>
</dbReference>
<keyword evidence="3" id="KW-1185">Reference proteome</keyword>
<evidence type="ECO:0000313" key="3">
    <source>
        <dbReference type="Proteomes" id="UP001217089"/>
    </source>
</evidence>
<accession>A0ABQ9E0T8</accession>
<dbReference type="InterPro" id="IPR032718">
    <property type="entry name" value="PGBD4_Znf_C"/>
</dbReference>
<organism evidence="2 3">
    <name type="scientific">Tegillarca granosa</name>
    <name type="common">Malaysian cockle</name>
    <name type="synonym">Anadara granosa</name>
    <dbReference type="NCBI Taxonomy" id="220873"/>
    <lineage>
        <taxon>Eukaryota</taxon>
        <taxon>Metazoa</taxon>
        <taxon>Spiralia</taxon>
        <taxon>Lophotrochozoa</taxon>
        <taxon>Mollusca</taxon>
        <taxon>Bivalvia</taxon>
        <taxon>Autobranchia</taxon>
        <taxon>Pteriomorphia</taxon>
        <taxon>Arcoida</taxon>
        <taxon>Arcoidea</taxon>
        <taxon>Arcidae</taxon>
        <taxon>Tegillarca</taxon>
    </lineage>
</organism>
<feature type="domain" description="PiggyBac transposable element-derived protein 4 C-terminal zinc-finger" evidence="1">
    <location>
        <begin position="40"/>
        <end position="98"/>
    </location>
</feature>
<sequence length="118" mass="13684">MGPSWSLMKPADFFSSRFDLDLYDSLRNRFLTAVDIDNSTHTVVPISGDKAKKKLCWYCQFYQIKTKSGWRPNTIYKCDICDKAFCTKPDRNCFQIYHKMLLEGSVPQPPSANINWTS</sequence>
<protein>
    <recommendedName>
        <fullName evidence="1">PiggyBac transposable element-derived protein 4 C-terminal zinc-finger domain-containing protein</fullName>
    </recommendedName>
</protein>
<evidence type="ECO:0000313" key="2">
    <source>
        <dbReference type="EMBL" id="KAJ8299073.1"/>
    </source>
</evidence>